<evidence type="ECO:0008006" key="5">
    <source>
        <dbReference type="Google" id="ProtNLM"/>
    </source>
</evidence>
<name>A0A6M0IFY3_9BACT</name>
<evidence type="ECO:0000256" key="1">
    <source>
        <dbReference type="SAM" id="MobiDB-lite"/>
    </source>
</evidence>
<keyword evidence="4" id="KW-1185">Reference proteome</keyword>
<reference evidence="3 4" key="1">
    <citation type="submission" date="2020-02" db="EMBL/GenBank/DDBJ databases">
        <title>Draft genome sequence of two Spirosoma agri KCTC 52727 and Spirosoma terrae KCTC 52035.</title>
        <authorList>
            <person name="Rojas J."/>
            <person name="Ambika Manirajan B."/>
            <person name="Ratering S."/>
            <person name="Suarez C."/>
            <person name="Schnell S."/>
        </authorList>
    </citation>
    <scope>NUCLEOTIDE SEQUENCE [LARGE SCALE GENOMIC DNA]</scope>
    <source>
        <strain evidence="3 4">KCTC 52727</strain>
    </source>
</reference>
<accession>A0A6M0IFY3</accession>
<comment type="caution">
    <text evidence="3">The sequence shown here is derived from an EMBL/GenBank/DDBJ whole genome shotgun (WGS) entry which is preliminary data.</text>
</comment>
<keyword evidence="2" id="KW-0732">Signal</keyword>
<proteinExistence type="predicted"/>
<evidence type="ECO:0000256" key="2">
    <source>
        <dbReference type="SAM" id="SignalP"/>
    </source>
</evidence>
<feature type="signal peptide" evidence="2">
    <location>
        <begin position="1"/>
        <end position="19"/>
    </location>
</feature>
<dbReference type="AlphaFoldDB" id="A0A6M0IFY3"/>
<sequence length="301" mass="33362">MKHMSLLFLLLILTVSAQAQEVVIDTTYYAPPPVVRERVIREDPDMNPSPRQVKRDRKATSRQALLSQLSEVQTWYVGAESGFRSDGSVLSNSLNGLVSNATLTKASWSALLGYTYRNAWTIETGYSRAPIHLNITIANSSDPLVFTYRNSGYGIPLRIKRRIGAGKQAMNGTGFWLTGGAWLIPNGTGETGNFKLIGYSQRGRNRIDTLRLNNTTTVLNDVTGIAELGIDYATRLSSWLELGFYVRKYWGLGNALKSNLDYTVNRGSQQQATIVANGSGWGVGVSLRYTYGRQYDVKKAM</sequence>
<feature type="region of interest" description="Disordered" evidence="1">
    <location>
        <begin position="39"/>
        <end position="58"/>
    </location>
</feature>
<evidence type="ECO:0000313" key="3">
    <source>
        <dbReference type="EMBL" id="NEU67196.1"/>
    </source>
</evidence>
<feature type="chain" id="PRO_5026858729" description="PorT family protein" evidence="2">
    <location>
        <begin position="20"/>
        <end position="301"/>
    </location>
</feature>
<gene>
    <name evidence="3" type="ORF">GK091_09920</name>
</gene>
<evidence type="ECO:0000313" key="4">
    <source>
        <dbReference type="Proteomes" id="UP000477386"/>
    </source>
</evidence>
<protein>
    <recommendedName>
        <fullName evidence="5">PorT family protein</fullName>
    </recommendedName>
</protein>
<dbReference type="EMBL" id="JAAGNZ010000001">
    <property type="protein sequence ID" value="NEU67196.1"/>
    <property type="molecule type" value="Genomic_DNA"/>
</dbReference>
<dbReference type="Proteomes" id="UP000477386">
    <property type="component" value="Unassembled WGS sequence"/>
</dbReference>
<organism evidence="3 4">
    <name type="scientific">Spirosoma agri</name>
    <dbReference type="NCBI Taxonomy" id="1987381"/>
    <lineage>
        <taxon>Bacteria</taxon>
        <taxon>Pseudomonadati</taxon>
        <taxon>Bacteroidota</taxon>
        <taxon>Cytophagia</taxon>
        <taxon>Cytophagales</taxon>
        <taxon>Cytophagaceae</taxon>
        <taxon>Spirosoma</taxon>
    </lineage>
</organism>